<dbReference type="EMBL" id="FZNX01000001">
    <property type="protein sequence ID" value="SNR31180.1"/>
    <property type="molecule type" value="Genomic_DNA"/>
</dbReference>
<evidence type="ECO:0000313" key="3">
    <source>
        <dbReference type="Proteomes" id="UP000198412"/>
    </source>
</evidence>
<dbReference type="OrthoDB" id="9801375at2"/>
<dbReference type="PANTHER" id="PTHR37834">
    <property type="entry name" value="GDSL-LIKE LIPASE/ACYLHYDROLASE DOMAIN PROTEIN (AFU_ORTHOLOGUE AFUA_2G00620)"/>
    <property type="match status" value="1"/>
</dbReference>
<protein>
    <submittedName>
        <fullName evidence="2">GDSL-like Lipase/Acylhydrolase</fullName>
    </submittedName>
</protein>
<keyword evidence="2" id="KW-0378">Hydrolase</keyword>
<gene>
    <name evidence="2" type="ORF">SAMN04488111_0167</name>
</gene>
<dbReference type="GO" id="GO:0052689">
    <property type="term" value="F:carboxylic ester hydrolase activity"/>
    <property type="evidence" value="ECO:0007669"/>
    <property type="project" value="InterPro"/>
</dbReference>
<dbReference type="RefSeq" id="WP_141107231.1">
    <property type="nucleotide sequence ID" value="NZ_FZNX01000001.1"/>
</dbReference>
<dbReference type="AlphaFoldDB" id="A0A238V9V2"/>
<keyword evidence="3" id="KW-1185">Reference proteome</keyword>
<dbReference type="Pfam" id="PF17996">
    <property type="entry name" value="CE2_N"/>
    <property type="match status" value="1"/>
</dbReference>
<dbReference type="Gene3D" id="2.60.120.260">
    <property type="entry name" value="Galactose-binding domain-like"/>
    <property type="match status" value="1"/>
</dbReference>
<dbReference type="PANTHER" id="PTHR37834:SF2">
    <property type="entry name" value="ESTERASE, SGNH HYDROLASE-TYPE"/>
    <property type="match status" value="1"/>
</dbReference>
<proteinExistence type="predicted"/>
<sequence length="367" mass="40795">MKARFIVPILLLTLIGCTKKSNSILLYKKANNSSFSYQGRTDVLKDSSVALISSAASVEFIVEGDSINLHLQSGNNSHNYIVVSINDEYQKRFKIDAKSITSIPLSLPKTAQNKIGIFKATEAGSGNVIFHGVEAAKISPIINDKEYFIEFIGDSVTCGAAADPNDVPCGTGEYLDQHNAYLAFGPRIARALNVNFMLSSVSGIGIYRNWNDENIEEPIMPQVYNNLYLNTDATKKYDFSIKPAIVNICLGTNDLSNGDGIKTRLPFNKEKFVLNYIEFVKTVYSHYPNTKIVLLNSPMIIGETNDLLVSCLNEVQNYFSTNTDKKVTIFQLDKAYNSGCTTHPNVEEHKEIAEKLTPFFKNLLNNK</sequence>
<dbReference type="Gene3D" id="3.40.50.1110">
    <property type="entry name" value="SGNH hydrolase"/>
    <property type="match status" value="1"/>
</dbReference>
<dbReference type="InterPro" id="IPR052762">
    <property type="entry name" value="PCW_deacetylase/CE"/>
</dbReference>
<accession>A0A238V9V2</accession>
<dbReference type="InterPro" id="IPR037461">
    <property type="entry name" value="CtCE2-like_dom"/>
</dbReference>
<dbReference type="CDD" id="cd01831">
    <property type="entry name" value="Endoglucanase_E_like"/>
    <property type="match status" value="1"/>
</dbReference>
<evidence type="ECO:0000259" key="1">
    <source>
        <dbReference type="Pfam" id="PF17996"/>
    </source>
</evidence>
<reference evidence="3" key="1">
    <citation type="submission" date="2017-06" db="EMBL/GenBank/DDBJ databases">
        <authorList>
            <person name="Varghese N."/>
            <person name="Submissions S."/>
        </authorList>
    </citation>
    <scope>NUCLEOTIDE SEQUENCE [LARGE SCALE GENOMIC DNA]</scope>
    <source>
        <strain evidence="3">DSM 27993</strain>
    </source>
</reference>
<dbReference type="Proteomes" id="UP000198412">
    <property type="component" value="Unassembled WGS sequence"/>
</dbReference>
<dbReference type="PROSITE" id="PS51257">
    <property type="entry name" value="PROKAR_LIPOPROTEIN"/>
    <property type="match status" value="1"/>
</dbReference>
<dbReference type="InterPro" id="IPR040794">
    <property type="entry name" value="CE2_N"/>
</dbReference>
<name>A0A238V9V2_9FLAO</name>
<dbReference type="SUPFAM" id="SSF52266">
    <property type="entry name" value="SGNH hydrolase"/>
    <property type="match status" value="1"/>
</dbReference>
<organism evidence="2 3">
    <name type="scientific">Lutibacter flavus</name>
    <dbReference type="NCBI Taxonomy" id="691689"/>
    <lineage>
        <taxon>Bacteria</taxon>
        <taxon>Pseudomonadati</taxon>
        <taxon>Bacteroidota</taxon>
        <taxon>Flavobacteriia</taxon>
        <taxon>Flavobacteriales</taxon>
        <taxon>Flavobacteriaceae</taxon>
        <taxon>Lutibacter</taxon>
    </lineage>
</organism>
<dbReference type="InterPro" id="IPR001087">
    <property type="entry name" value="GDSL"/>
</dbReference>
<dbReference type="InterPro" id="IPR036514">
    <property type="entry name" value="SGNH_hydro_sf"/>
</dbReference>
<feature type="domain" description="Carbohydrate esterase 2 N-terminal" evidence="1">
    <location>
        <begin position="37"/>
        <end position="137"/>
    </location>
</feature>
<dbReference type="Pfam" id="PF00657">
    <property type="entry name" value="Lipase_GDSL"/>
    <property type="match status" value="1"/>
</dbReference>
<evidence type="ECO:0000313" key="2">
    <source>
        <dbReference type="EMBL" id="SNR31180.1"/>
    </source>
</evidence>